<dbReference type="NCBIfam" id="TIGR01640">
    <property type="entry name" value="F_box_assoc_1"/>
    <property type="match status" value="1"/>
</dbReference>
<dbReference type="InterPro" id="IPR001810">
    <property type="entry name" value="F-box_dom"/>
</dbReference>
<dbReference type="Pfam" id="PF08268">
    <property type="entry name" value="FBA_3"/>
    <property type="match status" value="1"/>
</dbReference>
<evidence type="ECO:0000256" key="1">
    <source>
        <dbReference type="SAM" id="MobiDB-lite"/>
    </source>
</evidence>
<comment type="caution">
    <text evidence="3">The sequence shown here is derived from an EMBL/GenBank/DDBJ whole genome shotgun (WGS) entry which is preliminary data.</text>
</comment>
<dbReference type="AlphaFoldDB" id="A0A8T2C2X7"/>
<name>A0A8T2C2X7_9BRAS</name>
<evidence type="ECO:0000313" key="4">
    <source>
        <dbReference type="Proteomes" id="UP000694240"/>
    </source>
</evidence>
<evidence type="ECO:0000259" key="2">
    <source>
        <dbReference type="SMART" id="SM00256"/>
    </source>
</evidence>
<gene>
    <name evidence="3" type="ORF">ISN45_Aa01g031790</name>
</gene>
<dbReference type="EMBL" id="JAEFBK010000006">
    <property type="protein sequence ID" value="KAG7594428.1"/>
    <property type="molecule type" value="Genomic_DNA"/>
</dbReference>
<evidence type="ECO:0000313" key="3">
    <source>
        <dbReference type="EMBL" id="KAG7594428.1"/>
    </source>
</evidence>
<dbReference type="Pfam" id="PF00646">
    <property type="entry name" value="F-box"/>
    <property type="match status" value="1"/>
</dbReference>
<organism evidence="3 4">
    <name type="scientific">Arabidopsis thaliana x Arabidopsis arenosa</name>
    <dbReference type="NCBI Taxonomy" id="1240361"/>
    <lineage>
        <taxon>Eukaryota</taxon>
        <taxon>Viridiplantae</taxon>
        <taxon>Streptophyta</taxon>
        <taxon>Embryophyta</taxon>
        <taxon>Tracheophyta</taxon>
        <taxon>Spermatophyta</taxon>
        <taxon>Magnoliopsida</taxon>
        <taxon>eudicotyledons</taxon>
        <taxon>Gunneridae</taxon>
        <taxon>Pentapetalae</taxon>
        <taxon>rosids</taxon>
        <taxon>malvids</taxon>
        <taxon>Brassicales</taxon>
        <taxon>Brassicaceae</taxon>
        <taxon>Camelineae</taxon>
        <taxon>Arabidopsis</taxon>
    </lineage>
</organism>
<dbReference type="Proteomes" id="UP000694240">
    <property type="component" value="Chromosome 6"/>
</dbReference>
<reference evidence="3 4" key="1">
    <citation type="submission" date="2020-12" db="EMBL/GenBank/DDBJ databases">
        <title>Concerted genomic and epigenomic changes stabilize Arabidopsis allopolyploids.</title>
        <authorList>
            <person name="Chen Z."/>
        </authorList>
    </citation>
    <scope>NUCLEOTIDE SEQUENCE [LARGE SCALE GENOMIC DNA]</scope>
    <source>
        <strain evidence="3">Allo738</strain>
        <tissue evidence="3">Leaf</tissue>
    </source>
</reference>
<dbReference type="SMART" id="SM00256">
    <property type="entry name" value="FBOX"/>
    <property type="match status" value="1"/>
</dbReference>
<feature type="domain" description="F-box" evidence="2">
    <location>
        <begin position="25"/>
        <end position="65"/>
    </location>
</feature>
<accession>A0A8T2C2X7</accession>
<dbReference type="PANTHER" id="PTHR31111">
    <property type="entry name" value="BNAA05G37150D PROTEIN-RELATED"/>
    <property type="match status" value="1"/>
</dbReference>
<sequence length="393" mass="45782">MEPQDKEKNETMQRKRSKSSSPLSIPLDITTEIFLKLPAKSVSRFRCVSKLWSSIPTSPYFTNLFETRPNLLFFFKEGNRFFVVTIPNPNRRPSESLSYTSSEILDSYQIPYPKHSCLTIKTESIHGLICFQRGTKPTVWNPTMRTFKPLRKPDKSWESLTVFLGYDPVERKHKVVSMTCDQASDECRVLTLGSDQESWRTVKTNYKHLPFRGKRKDNYGPCRCINGVLYYQAEIGPHLVIMTFDLKSEKFHAIRLPWDDDFSPKMMISYKGKLAYLGHSDGKNSLLMWVLEDAKKGEWSTYNFLPLSHYDRSSETHFKLIGITNDGELIYAPYMVFESFDVIYIDPIRKTFRRVKYKGVADKGFRQRNGLEEHKPIRGIQYSPNHVDTLMSL</sequence>
<dbReference type="InterPro" id="IPR013187">
    <property type="entry name" value="F-box-assoc_dom_typ3"/>
</dbReference>
<protein>
    <submittedName>
        <fullName evidence="3">F-box domain</fullName>
    </submittedName>
</protein>
<keyword evidence="4" id="KW-1185">Reference proteome</keyword>
<dbReference type="PANTHER" id="PTHR31111:SF42">
    <property type="entry name" value="F-BOX DOMAIN-CONTAINING PROTEIN"/>
    <property type="match status" value="1"/>
</dbReference>
<dbReference type="CDD" id="cd22157">
    <property type="entry name" value="F-box_AtFBW1-like"/>
    <property type="match status" value="1"/>
</dbReference>
<dbReference type="InterPro" id="IPR017451">
    <property type="entry name" value="F-box-assoc_interact_dom"/>
</dbReference>
<feature type="region of interest" description="Disordered" evidence="1">
    <location>
        <begin position="1"/>
        <end position="23"/>
    </location>
</feature>
<proteinExistence type="predicted"/>
<feature type="compositionally biased region" description="Basic and acidic residues" evidence="1">
    <location>
        <begin position="1"/>
        <end position="13"/>
    </location>
</feature>